<dbReference type="InterPro" id="IPR027417">
    <property type="entry name" value="P-loop_NTPase"/>
</dbReference>
<comment type="subcellular location">
    <subcellularLocation>
        <location evidence="1">Mitochondrion</location>
    </subcellularLocation>
</comment>
<dbReference type="InterPro" id="IPR019368">
    <property type="entry name" value="Ribosomal_mS29"/>
</dbReference>
<dbReference type="PANTHER" id="PTHR12810:SF0">
    <property type="entry name" value="SMALL RIBOSOMAL SUBUNIT PROTEIN MS29"/>
    <property type="match status" value="1"/>
</dbReference>
<dbReference type="Pfam" id="PF10236">
    <property type="entry name" value="DAP3"/>
    <property type="match status" value="1"/>
</dbReference>
<dbReference type="PANTHER" id="PTHR12810">
    <property type="entry name" value="MITOCHONDRIAL 28S RIBOSOMAL PROTEIN S29"/>
    <property type="match status" value="1"/>
</dbReference>
<name>A0A1G4KAH4_9SACH</name>
<dbReference type="OrthoDB" id="274828at2759"/>
<keyword evidence="3" id="KW-0809">Transit peptide</keyword>
<dbReference type="InterPro" id="IPR017082">
    <property type="entry name" value="Ribosomal_mS29_fun"/>
</dbReference>
<evidence type="ECO:0000256" key="6">
    <source>
        <dbReference type="ARBA" id="ARBA00023274"/>
    </source>
</evidence>
<evidence type="ECO:0000256" key="4">
    <source>
        <dbReference type="ARBA" id="ARBA00022980"/>
    </source>
</evidence>
<reference evidence="8 9" key="1">
    <citation type="submission" date="2016-03" db="EMBL/GenBank/DDBJ databases">
        <authorList>
            <person name="Devillers H."/>
        </authorList>
    </citation>
    <scope>NUCLEOTIDE SEQUENCE [LARGE SCALE GENOMIC DNA]</scope>
    <source>
        <strain evidence="8">CBS 11717</strain>
    </source>
</reference>
<keyword evidence="4" id="KW-0689">Ribosomal protein</keyword>
<organism evidence="8 9">
    <name type="scientific">Lachancea mirantina</name>
    <dbReference type="NCBI Taxonomy" id="1230905"/>
    <lineage>
        <taxon>Eukaryota</taxon>
        <taxon>Fungi</taxon>
        <taxon>Dikarya</taxon>
        <taxon>Ascomycota</taxon>
        <taxon>Saccharomycotina</taxon>
        <taxon>Saccharomycetes</taxon>
        <taxon>Saccharomycetales</taxon>
        <taxon>Saccharomycetaceae</taxon>
        <taxon>Lachancea</taxon>
    </lineage>
</organism>
<evidence type="ECO:0000256" key="7">
    <source>
        <dbReference type="ARBA" id="ARBA00035140"/>
    </source>
</evidence>
<proteinExistence type="inferred from homology"/>
<evidence type="ECO:0000313" key="9">
    <source>
        <dbReference type="Proteomes" id="UP000191024"/>
    </source>
</evidence>
<accession>A0A1G4KAH4</accession>
<dbReference type="Gene3D" id="3.40.50.300">
    <property type="entry name" value="P-loop containing nucleotide triphosphate hydrolases"/>
    <property type="match status" value="1"/>
</dbReference>
<evidence type="ECO:0000256" key="5">
    <source>
        <dbReference type="ARBA" id="ARBA00023128"/>
    </source>
</evidence>
<dbReference type="GO" id="GO:0032543">
    <property type="term" value="P:mitochondrial translation"/>
    <property type="evidence" value="ECO:0007669"/>
    <property type="project" value="InterPro"/>
</dbReference>
<dbReference type="PIRSF" id="PIRSF036996">
    <property type="entry name" value="RSM23"/>
    <property type="match status" value="1"/>
</dbReference>
<dbReference type="GO" id="GO:0005763">
    <property type="term" value="C:mitochondrial small ribosomal subunit"/>
    <property type="evidence" value="ECO:0007669"/>
    <property type="project" value="InterPro"/>
</dbReference>
<dbReference type="STRING" id="1230905.A0A1G4KAH4"/>
<dbReference type="SUPFAM" id="SSF52540">
    <property type="entry name" value="P-loop containing nucleoside triphosphate hydrolases"/>
    <property type="match status" value="1"/>
</dbReference>
<comment type="similarity">
    <text evidence="2">Belongs to the mitochondrion-specific ribosomal protein mS29 family.</text>
</comment>
<dbReference type="GO" id="GO:0003735">
    <property type="term" value="F:structural constituent of ribosome"/>
    <property type="evidence" value="ECO:0007669"/>
    <property type="project" value="TreeGrafter"/>
</dbReference>
<sequence length="439" mass="49110">MLRATSRSFTSCSRLGAAVSRGKPQGFAKKAGSNGRTAAKKVSAGSLYKSWDQTVATSQFNRNASPVALPKFESKDVSKSLNEVVSYSSSQYKALYHLGSFKQNQRHELFPRPVSLVREATTRRLFDAIKNSGDRKFVLTGEPGVGKSTLLTQVHALAVEQKSVILNISHPDLFLDGRNDFYHDGKEYVQPMYLKRLFSKLLKSNDADILASIPLKDDHKLLGQATKESSVGKSSILTAKRHTLLDLLSFKAAPRSRGEQFTAVIKELMNQANVPVFVTVDNFSRMLSEPFSAYKDTANRNVHIFSLQLGRTIMDIVSGKIGSQNSKSCVILATSGSDRTNRTLPIGLGKLDHDPYIRLKHYEPKLAELLKEGQVKEFMVEKLTKEEVKQLLKFYLKSEIFLKRDSQDKEFDQVVDEKYFLSGNGNPRELLKSLVLHMA</sequence>
<dbReference type="AlphaFoldDB" id="A0A1G4KAH4"/>
<protein>
    <recommendedName>
        <fullName evidence="7">Small ribosomal subunit protein mS29</fullName>
    </recommendedName>
</protein>
<keyword evidence="5" id="KW-0496">Mitochondrion</keyword>
<evidence type="ECO:0000313" key="8">
    <source>
        <dbReference type="EMBL" id="SCV01216.1"/>
    </source>
</evidence>
<evidence type="ECO:0000256" key="2">
    <source>
        <dbReference type="ARBA" id="ARBA00009863"/>
    </source>
</evidence>
<gene>
    <name evidence="8" type="ORF">LAMI_0G10066G</name>
</gene>
<keyword evidence="9" id="KW-1185">Reference proteome</keyword>
<evidence type="ECO:0000256" key="1">
    <source>
        <dbReference type="ARBA" id="ARBA00004173"/>
    </source>
</evidence>
<dbReference type="Proteomes" id="UP000191024">
    <property type="component" value="Chromosome G"/>
</dbReference>
<keyword evidence="6" id="KW-0687">Ribonucleoprotein</keyword>
<evidence type="ECO:0000256" key="3">
    <source>
        <dbReference type="ARBA" id="ARBA00022946"/>
    </source>
</evidence>
<dbReference type="EMBL" id="LT598469">
    <property type="protein sequence ID" value="SCV01216.1"/>
    <property type="molecule type" value="Genomic_DNA"/>
</dbReference>